<keyword evidence="3" id="KW-0805">Transcription regulation</keyword>
<dbReference type="OrthoDB" id="6429297at2759"/>
<feature type="non-terminal residue" evidence="7">
    <location>
        <position position="190"/>
    </location>
</feature>
<dbReference type="EMBL" id="KK122401">
    <property type="protein sequence ID" value="KFM82650.1"/>
    <property type="molecule type" value="Genomic_DNA"/>
</dbReference>
<dbReference type="InterPro" id="IPR045144">
    <property type="entry name" value="TAF4"/>
</dbReference>
<evidence type="ECO:0000256" key="2">
    <source>
        <dbReference type="ARBA" id="ARBA00006178"/>
    </source>
</evidence>
<evidence type="ECO:0000256" key="3">
    <source>
        <dbReference type="ARBA" id="ARBA00023015"/>
    </source>
</evidence>
<dbReference type="GO" id="GO:0006367">
    <property type="term" value="P:transcription initiation at RNA polymerase II promoter"/>
    <property type="evidence" value="ECO:0007669"/>
    <property type="project" value="TreeGrafter"/>
</dbReference>
<comment type="subcellular location">
    <subcellularLocation>
        <location evidence="1">Nucleus</location>
    </subcellularLocation>
</comment>
<evidence type="ECO:0000313" key="7">
    <source>
        <dbReference type="EMBL" id="KFM82650.1"/>
    </source>
</evidence>
<accession>A0A087UZ61</accession>
<evidence type="ECO:0000256" key="4">
    <source>
        <dbReference type="ARBA" id="ARBA00023163"/>
    </source>
</evidence>
<keyword evidence="7" id="KW-0648">Protein biosynthesis</keyword>
<dbReference type="GO" id="GO:0003677">
    <property type="term" value="F:DNA binding"/>
    <property type="evidence" value="ECO:0007669"/>
    <property type="project" value="TreeGrafter"/>
</dbReference>
<reference evidence="7 8" key="1">
    <citation type="submission" date="2013-11" db="EMBL/GenBank/DDBJ databases">
        <title>Genome sequencing of Stegodyphus mimosarum.</title>
        <authorList>
            <person name="Bechsgaard J."/>
        </authorList>
    </citation>
    <scope>NUCLEOTIDE SEQUENCE [LARGE SCALE GENOMIC DNA]</scope>
</reference>
<sequence length="190" mass="20005">MTKEMTIEGIRPPPLPPSMQTAAAVTPVGSIRPTVASSTRGLVSTVTGSALTAQLSQPPGSTILTQRLISPQVPQNLAKQIRPVSVVTSVGSTASYCSLVESSPATAGALQSKIMIPKQTSLIKPTSVSKEKKAFVSVRDEDDINDVAAMGGVNLVEESQRILATNSELIGTQIRSCKDENHFLSTALHR</sequence>
<protein>
    <submittedName>
        <fullName evidence="7">Transcription initiation factor TFIID subunit 4</fullName>
    </submittedName>
</protein>
<feature type="domain" description="Transcription initiation factor TFIID component TAF4 C-terminal" evidence="6">
    <location>
        <begin position="144"/>
        <end position="186"/>
    </location>
</feature>
<organism evidence="7 8">
    <name type="scientific">Stegodyphus mimosarum</name>
    <name type="common">African social velvet spider</name>
    <dbReference type="NCBI Taxonomy" id="407821"/>
    <lineage>
        <taxon>Eukaryota</taxon>
        <taxon>Metazoa</taxon>
        <taxon>Ecdysozoa</taxon>
        <taxon>Arthropoda</taxon>
        <taxon>Chelicerata</taxon>
        <taxon>Arachnida</taxon>
        <taxon>Araneae</taxon>
        <taxon>Araneomorphae</taxon>
        <taxon>Entelegynae</taxon>
        <taxon>Eresoidea</taxon>
        <taxon>Eresidae</taxon>
        <taxon>Stegodyphus</taxon>
    </lineage>
</organism>
<keyword evidence="8" id="KW-1185">Reference proteome</keyword>
<gene>
    <name evidence="7" type="ORF">X975_20015</name>
</gene>
<dbReference type="Proteomes" id="UP000054359">
    <property type="component" value="Unassembled WGS sequence"/>
</dbReference>
<dbReference type="AlphaFoldDB" id="A0A087UZ61"/>
<keyword evidence="4" id="KW-0804">Transcription</keyword>
<comment type="similarity">
    <text evidence="2">Belongs to the TAF4 family.</text>
</comment>
<dbReference type="PANTHER" id="PTHR15138:SF14">
    <property type="entry name" value="TRANSCRIPTION INITIATION FACTOR TFIID SUBUNIT 4"/>
    <property type="match status" value="1"/>
</dbReference>
<name>A0A087UZ61_STEMI</name>
<evidence type="ECO:0000256" key="1">
    <source>
        <dbReference type="ARBA" id="ARBA00004123"/>
    </source>
</evidence>
<evidence type="ECO:0000256" key="5">
    <source>
        <dbReference type="ARBA" id="ARBA00023242"/>
    </source>
</evidence>
<keyword evidence="7" id="KW-0396">Initiation factor</keyword>
<dbReference type="GO" id="GO:0005669">
    <property type="term" value="C:transcription factor TFIID complex"/>
    <property type="evidence" value="ECO:0007669"/>
    <property type="project" value="InterPro"/>
</dbReference>
<keyword evidence="5" id="KW-0539">Nucleus</keyword>
<dbReference type="GO" id="GO:0016251">
    <property type="term" value="F:RNA polymerase II general transcription initiation factor activity"/>
    <property type="evidence" value="ECO:0007669"/>
    <property type="project" value="TreeGrafter"/>
</dbReference>
<dbReference type="Pfam" id="PF05236">
    <property type="entry name" value="TAF4"/>
    <property type="match status" value="1"/>
</dbReference>
<dbReference type="PANTHER" id="PTHR15138">
    <property type="entry name" value="TRANSCRIPTION INITIATION FACTOR TFIID SUBUNIT 4"/>
    <property type="match status" value="1"/>
</dbReference>
<dbReference type="STRING" id="407821.A0A087UZ61"/>
<evidence type="ECO:0000259" key="6">
    <source>
        <dbReference type="Pfam" id="PF05236"/>
    </source>
</evidence>
<dbReference type="GO" id="GO:0003743">
    <property type="term" value="F:translation initiation factor activity"/>
    <property type="evidence" value="ECO:0007669"/>
    <property type="project" value="UniProtKB-KW"/>
</dbReference>
<proteinExistence type="inferred from homology"/>
<evidence type="ECO:0000313" key="8">
    <source>
        <dbReference type="Proteomes" id="UP000054359"/>
    </source>
</evidence>
<dbReference type="InterPro" id="IPR007900">
    <property type="entry name" value="TAF4_C"/>
</dbReference>